<organism evidence="1 2">
    <name type="scientific">Ancylostoma caninum</name>
    <name type="common">Dog hookworm</name>
    <dbReference type="NCBI Taxonomy" id="29170"/>
    <lineage>
        <taxon>Eukaryota</taxon>
        <taxon>Metazoa</taxon>
        <taxon>Ecdysozoa</taxon>
        <taxon>Nematoda</taxon>
        <taxon>Chromadorea</taxon>
        <taxon>Rhabditida</taxon>
        <taxon>Rhabditina</taxon>
        <taxon>Rhabditomorpha</taxon>
        <taxon>Strongyloidea</taxon>
        <taxon>Ancylostomatidae</taxon>
        <taxon>Ancylostomatinae</taxon>
        <taxon>Ancylostoma</taxon>
    </lineage>
</organism>
<dbReference type="AlphaFoldDB" id="A0A368FE47"/>
<accession>A0A368FE47</accession>
<dbReference type="EMBL" id="JOJR01001586">
    <property type="protein sequence ID" value="RCN30342.1"/>
    <property type="molecule type" value="Genomic_DNA"/>
</dbReference>
<dbReference type="OrthoDB" id="5875632at2759"/>
<evidence type="ECO:0000313" key="2">
    <source>
        <dbReference type="Proteomes" id="UP000252519"/>
    </source>
</evidence>
<sequence>MELRMMHSKVFEEILARNPMAWCVHDFNILWKDVRSQAGTATPALSKKAEFAKEHMIPVAKNGKLPQKREVEYDKPLHNRVQELFEYDLVIMIGSENDVTKTVTRLPRNVGDLCLFIGEFEFFSKP</sequence>
<dbReference type="Proteomes" id="UP000252519">
    <property type="component" value="Unassembled WGS sequence"/>
</dbReference>
<name>A0A368FE47_ANCCA</name>
<comment type="caution">
    <text evidence="1">The sequence shown here is derived from an EMBL/GenBank/DDBJ whole genome shotgun (WGS) entry which is preliminary data.</text>
</comment>
<gene>
    <name evidence="1" type="ORF">ANCCAN_23883</name>
</gene>
<evidence type="ECO:0000313" key="1">
    <source>
        <dbReference type="EMBL" id="RCN30342.1"/>
    </source>
</evidence>
<proteinExistence type="predicted"/>
<protein>
    <submittedName>
        <fullName evidence="1">Uncharacterized protein</fullName>
    </submittedName>
</protein>
<keyword evidence="2" id="KW-1185">Reference proteome</keyword>
<reference evidence="1 2" key="1">
    <citation type="submission" date="2014-10" db="EMBL/GenBank/DDBJ databases">
        <title>Draft genome of the hookworm Ancylostoma caninum.</title>
        <authorList>
            <person name="Mitreva M."/>
        </authorList>
    </citation>
    <scope>NUCLEOTIDE SEQUENCE [LARGE SCALE GENOMIC DNA]</scope>
    <source>
        <strain evidence="1 2">Baltimore</strain>
    </source>
</reference>